<sequence>MDTCPNQSDTQFQAFLARLLAQPEPVGWGEKQQIELDMARALSTNMLRVAEHLQTDISDTDGWLTLYRYGRALDFILSSLAACREIQPRTLRTILKLARFEVDANYPE</sequence>
<dbReference type="RefSeq" id="WP_042628311.1">
    <property type="nucleotide sequence ID" value="NZ_CP002581.1"/>
</dbReference>
<dbReference type="KEGG" id="bgp:BGL_2c18940"/>
<evidence type="ECO:0000313" key="1">
    <source>
        <dbReference type="EMBL" id="AJK49960.1"/>
    </source>
</evidence>
<proteinExistence type="predicted"/>
<accession>A0A0B6S9K5</accession>
<name>A0A0B6S9K5_BURPL</name>
<evidence type="ECO:0008006" key="3">
    <source>
        <dbReference type="Google" id="ProtNLM"/>
    </source>
</evidence>
<protein>
    <recommendedName>
        <fullName evidence="3">DNA-binding protein</fullName>
    </recommendedName>
</protein>
<dbReference type="HOGENOM" id="CLU_2205034_0_0_4"/>
<organism evidence="1 2">
    <name type="scientific">Burkholderia plantarii</name>
    <dbReference type="NCBI Taxonomy" id="41899"/>
    <lineage>
        <taxon>Bacteria</taxon>
        <taxon>Pseudomonadati</taxon>
        <taxon>Pseudomonadota</taxon>
        <taxon>Betaproteobacteria</taxon>
        <taxon>Burkholderiales</taxon>
        <taxon>Burkholderiaceae</taxon>
        <taxon>Burkholderia</taxon>
    </lineage>
</organism>
<dbReference type="AlphaFoldDB" id="A0A0B6S9K5"/>
<keyword evidence="2" id="KW-1185">Reference proteome</keyword>
<dbReference type="EMBL" id="CP002581">
    <property type="protein sequence ID" value="AJK49960.1"/>
    <property type="molecule type" value="Genomic_DNA"/>
</dbReference>
<dbReference type="OrthoDB" id="9008449at2"/>
<gene>
    <name evidence="1" type="ORF">BGL_2c18940</name>
</gene>
<reference evidence="1 2" key="2">
    <citation type="journal article" date="2016" name="Appl. Microbiol. Biotechnol.">
        <title>Mutations improving production and secretion of extracellular lipase by Burkholderia glumae PG1.</title>
        <authorList>
            <person name="Knapp A."/>
            <person name="Voget S."/>
            <person name="Gao R."/>
            <person name="Zaburannyi N."/>
            <person name="Krysciak D."/>
            <person name="Breuer M."/>
            <person name="Hauer B."/>
            <person name="Streit W.R."/>
            <person name="Muller R."/>
            <person name="Daniel R."/>
            <person name="Jaeger K.E."/>
        </authorList>
    </citation>
    <scope>NUCLEOTIDE SEQUENCE [LARGE SCALE GENOMIC DNA]</scope>
    <source>
        <strain evidence="1 2">PG1</strain>
    </source>
</reference>
<dbReference type="Proteomes" id="UP000031838">
    <property type="component" value="Chromosome 2"/>
</dbReference>
<reference evidence="2" key="1">
    <citation type="submission" date="2011-03" db="EMBL/GenBank/DDBJ databases">
        <authorList>
            <person name="Voget S."/>
            <person name="Streit W.R."/>
            <person name="Jaeger K.E."/>
            <person name="Daniel R."/>
        </authorList>
    </citation>
    <scope>NUCLEOTIDE SEQUENCE [LARGE SCALE GENOMIC DNA]</scope>
    <source>
        <strain evidence="2">PG1</strain>
    </source>
</reference>
<evidence type="ECO:0000313" key="2">
    <source>
        <dbReference type="Proteomes" id="UP000031838"/>
    </source>
</evidence>